<dbReference type="Gene3D" id="2.60.120.200">
    <property type="match status" value="1"/>
</dbReference>
<evidence type="ECO:0000256" key="5">
    <source>
        <dbReference type="ARBA" id="ARBA00023295"/>
    </source>
</evidence>
<organism evidence="9 10">
    <name type="scientific">Cladophialophora carrionii CBS 160.54</name>
    <dbReference type="NCBI Taxonomy" id="1279043"/>
    <lineage>
        <taxon>Eukaryota</taxon>
        <taxon>Fungi</taxon>
        <taxon>Dikarya</taxon>
        <taxon>Ascomycota</taxon>
        <taxon>Pezizomycotina</taxon>
        <taxon>Eurotiomycetes</taxon>
        <taxon>Chaetothyriomycetidae</taxon>
        <taxon>Chaetothyriales</taxon>
        <taxon>Herpotrichiellaceae</taxon>
        <taxon>Cladophialophora</taxon>
    </lineage>
</organism>
<dbReference type="AlphaFoldDB" id="V9D975"/>
<dbReference type="SUPFAM" id="SSF49899">
    <property type="entry name" value="Concanavalin A-like lectins/glucanases"/>
    <property type="match status" value="1"/>
</dbReference>
<comment type="catalytic activity">
    <reaction evidence="1">
        <text>Endohydrolysis of (1-&gt;3)- or (1-&gt;4)-linkages in beta-D-glucans when the glucose residue whose reducing group is involved in the linkage to be hydrolyzed is itself substituted at C-3.</text>
        <dbReference type="EC" id="3.2.1.6"/>
    </reaction>
</comment>
<dbReference type="GeneID" id="19983759"/>
<feature type="domain" description="GH16" evidence="8">
    <location>
        <begin position="30"/>
        <end position="283"/>
    </location>
</feature>
<dbReference type="EMBL" id="KB822705">
    <property type="protein sequence ID" value="ETI23464.1"/>
    <property type="molecule type" value="Genomic_DNA"/>
</dbReference>
<dbReference type="Pfam" id="PF26113">
    <property type="entry name" value="GH16_XgeA"/>
    <property type="match status" value="1"/>
</dbReference>
<dbReference type="VEuPathDB" id="FungiDB:G647_05266"/>
<gene>
    <name evidence="9" type="ORF">G647_05266</name>
</gene>
<keyword evidence="7" id="KW-0732">Signal</keyword>
<feature type="signal peptide" evidence="7">
    <location>
        <begin position="1"/>
        <end position="24"/>
    </location>
</feature>
<evidence type="ECO:0000313" key="10">
    <source>
        <dbReference type="Proteomes" id="UP000030678"/>
    </source>
</evidence>
<proteinExistence type="inferred from homology"/>
<dbReference type="HOGENOM" id="CLU_016972_1_1_1"/>
<dbReference type="InterPro" id="IPR050546">
    <property type="entry name" value="Glycosyl_Hydrlase_16"/>
</dbReference>
<evidence type="ECO:0000256" key="4">
    <source>
        <dbReference type="ARBA" id="ARBA00022801"/>
    </source>
</evidence>
<accession>V9D975</accession>
<dbReference type="GO" id="GO:0052861">
    <property type="term" value="F:endo-1,3(4)-beta-glucanase activity"/>
    <property type="evidence" value="ECO:0007669"/>
    <property type="project" value="UniProtKB-EC"/>
</dbReference>
<name>V9D975_9EURO</name>
<evidence type="ECO:0000256" key="7">
    <source>
        <dbReference type="SAM" id="SignalP"/>
    </source>
</evidence>
<comment type="similarity">
    <text evidence="2">Belongs to the glycosyl hydrolase 16 family.</text>
</comment>
<dbReference type="PANTHER" id="PTHR10963:SF24">
    <property type="entry name" value="GLYCOSIDASE C21B10.07-RELATED"/>
    <property type="match status" value="1"/>
</dbReference>
<keyword evidence="4" id="KW-0378">Hydrolase</keyword>
<evidence type="ECO:0000256" key="2">
    <source>
        <dbReference type="ARBA" id="ARBA00006865"/>
    </source>
</evidence>
<protein>
    <recommendedName>
        <fullName evidence="3">endo-1,3(4)-beta-glucanase</fullName>
        <ecNumber evidence="3">3.2.1.6</ecNumber>
    </recommendedName>
</protein>
<evidence type="ECO:0000313" key="9">
    <source>
        <dbReference type="EMBL" id="ETI23464.1"/>
    </source>
</evidence>
<dbReference type="InterPro" id="IPR013320">
    <property type="entry name" value="ConA-like_dom_sf"/>
</dbReference>
<reference evidence="9 10" key="1">
    <citation type="submission" date="2013-03" db="EMBL/GenBank/DDBJ databases">
        <title>The Genome Sequence of Cladophialophora carrionii CBS 160.54.</title>
        <authorList>
            <consortium name="The Broad Institute Genomics Platform"/>
            <person name="Cuomo C."/>
            <person name="de Hoog S."/>
            <person name="Gorbushina A."/>
            <person name="Walker B."/>
            <person name="Young S.K."/>
            <person name="Zeng Q."/>
            <person name="Gargeya S."/>
            <person name="Fitzgerald M."/>
            <person name="Haas B."/>
            <person name="Abouelleil A."/>
            <person name="Allen A.W."/>
            <person name="Alvarado L."/>
            <person name="Arachchi H.M."/>
            <person name="Berlin A.M."/>
            <person name="Chapman S.B."/>
            <person name="Gainer-Dewar J."/>
            <person name="Goldberg J."/>
            <person name="Griggs A."/>
            <person name="Gujja S."/>
            <person name="Hansen M."/>
            <person name="Howarth C."/>
            <person name="Imamovic A."/>
            <person name="Ireland A."/>
            <person name="Larimer J."/>
            <person name="McCowan C."/>
            <person name="Murphy C."/>
            <person name="Pearson M."/>
            <person name="Poon T.W."/>
            <person name="Priest M."/>
            <person name="Roberts A."/>
            <person name="Saif S."/>
            <person name="Shea T."/>
            <person name="Sisk P."/>
            <person name="Sykes S."/>
            <person name="Wortman J."/>
            <person name="Nusbaum C."/>
            <person name="Birren B."/>
        </authorList>
    </citation>
    <scope>NUCLEOTIDE SEQUENCE [LARGE SCALE GENOMIC DNA]</scope>
    <source>
        <strain evidence="9 10">CBS 160.54</strain>
    </source>
</reference>
<feature type="region of interest" description="Disordered" evidence="6">
    <location>
        <begin position="326"/>
        <end position="350"/>
    </location>
</feature>
<keyword evidence="5" id="KW-0326">Glycosidase</keyword>
<dbReference type="InterPro" id="IPR000757">
    <property type="entry name" value="Beta-glucanase-like"/>
</dbReference>
<dbReference type="PANTHER" id="PTHR10963">
    <property type="entry name" value="GLYCOSYL HYDROLASE-RELATED"/>
    <property type="match status" value="1"/>
</dbReference>
<feature type="chain" id="PRO_5004772919" description="endo-1,3(4)-beta-glucanase" evidence="7">
    <location>
        <begin position="25"/>
        <end position="350"/>
    </location>
</feature>
<sequence length="350" mass="38283">MLLTSRLLACTAIAAVAHLQVATAKYTLQEDYSGLDFFSKFQFVTVDDPTHGFVDYVDEAEARRLGLIWETDNLVYIGVDHSNIIGAWCRRGRPSVRLESRASYTHGLIIGSFWHMPGGDCGTWPAFWTYGPNWPNSGEIDIVEGVHRQATNAMALHTSTNCTVDGTQSGTWVHHDCSPATPDNAGCGVQSNTPNSFGTAFNANRGGVYATLWTSSGIQIWFFPRDRIPHDINVGNPKPETWGIPEANYSKPCDFDAHFQQHWITLNVAFCGDWAGSVWSSSGCSSPQWPSCNCYVAMNPASFINTFWLVESIKVYQYQDRGGHHGAEPASEGLTLQTQAGAGAGAGADY</sequence>
<dbReference type="FunFam" id="2.60.120.200:FF:000114">
    <property type="entry name" value="Probable endo-1,3(4)-beta-glucanase NFIA_089530"/>
    <property type="match status" value="1"/>
</dbReference>
<evidence type="ECO:0000256" key="3">
    <source>
        <dbReference type="ARBA" id="ARBA00012599"/>
    </source>
</evidence>
<dbReference type="EC" id="3.2.1.6" evidence="3"/>
<dbReference type="PROSITE" id="PS51762">
    <property type="entry name" value="GH16_2"/>
    <property type="match status" value="1"/>
</dbReference>
<dbReference type="CDD" id="cd02181">
    <property type="entry name" value="GH16_fungal_Lam16A_glucanase"/>
    <property type="match status" value="1"/>
</dbReference>
<evidence type="ECO:0000256" key="1">
    <source>
        <dbReference type="ARBA" id="ARBA00000124"/>
    </source>
</evidence>
<dbReference type="RefSeq" id="XP_008727819.1">
    <property type="nucleotide sequence ID" value="XM_008729597.1"/>
</dbReference>
<dbReference type="Proteomes" id="UP000030678">
    <property type="component" value="Unassembled WGS sequence"/>
</dbReference>
<evidence type="ECO:0000256" key="6">
    <source>
        <dbReference type="SAM" id="MobiDB-lite"/>
    </source>
</evidence>
<evidence type="ECO:0000259" key="8">
    <source>
        <dbReference type="PROSITE" id="PS51762"/>
    </source>
</evidence>
<dbReference type="GO" id="GO:0009251">
    <property type="term" value="P:glucan catabolic process"/>
    <property type="evidence" value="ECO:0007669"/>
    <property type="project" value="TreeGrafter"/>
</dbReference>